<accession>A0ABN7X5S8</accession>
<reference evidence="1 2" key="1">
    <citation type="submission" date="2021-06" db="EMBL/GenBank/DDBJ databases">
        <authorList>
            <person name="Kallberg Y."/>
            <person name="Tangrot J."/>
            <person name="Rosling A."/>
        </authorList>
    </citation>
    <scope>NUCLEOTIDE SEQUENCE [LARGE SCALE GENOMIC DNA]</scope>
    <source>
        <strain evidence="1 2">120-4 pot B 10/14</strain>
    </source>
</reference>
<protein>
    <submittedName>
        <fullName evidence="1">41171_t:CDS:1</fullName>
    </submittedName>
</protein>
<evidence type="ECO:0000313" key="1">
    <source>
        <dbReference type="EMBL" id="CAG8848016.1"/>
    </source>
</evidence>
<keyword evidence="2" id="KW-1185">Reference proteome</keyword>
<sequence>MLLQNTPAILSKASKKNLRKKNLHMIKKAEVENPDHLFLEEGPGNNTGTSRIEKKKQIYFMILR</sequence>
<name>A0ABN7X5S8_GIGMA</name>
<dbReference type="Proteomes" id="UP000789901">
    <property type="component" value="Unassembled WGS sequence"/>
</dbReference>
<comment type="caution">
    <text evidence="1">The sequence shown here is derived from an EMBL/GenBank/DDBJ whole genome shotgun (WGS) entry which is preliminary data.</text>
</comment>
<evidence type="ECO:0000313" key="2">
    <source>
        <dbReference type="Proteomes" id="UP000789901"/>
    </source>
</evidence>
<gene>
    <name evidence="1" type="ORF">GMARGA_LOCUS38971</name>
</gene>
<feature type="non-terminal residue" evidence="1">
    <location>
        <position position="64"/>
    </location>
</feature>
<proteinExistence type="predicted"/>
<organism evidence="1 2">
    <name type="scientific">Gigaspora margarita</name>
    <dbReference type="NCBI Taxonomy" id="4874"/>
    <lineage>
        <taxon>Eukaryota</taxon>
        <taxon>Fungi</taxon>
        <taxon>Fungi incertae sedis</taxon>
        <taxon>Mucoromycota</taxon>
        <taxon>Glomeromycotina</taxon>
        <taxon>Glomeromycetes</taxon>
        <taxon>Diversisporales</taxon>
        <taxon>Gigasporaceae</taxon>
        <taxon>Gigaspora</taxon>
    </lineage>
</organism>
<dbReference type="EMBL" id="CAJVQB010090242">
    <property type="protein sequence ID" value="CAG8848016.1"/>
    <property type="molecule type" value="Genomic_DNA"/>
</dbReference>